<dbReference type="HOGENOM" id="CLU_2394825_0_0_4"/>
<keyword evidence="1" id="KW-0732">Signal</keyword>
<accession>Q47JM5</accession>
<dbReference type="STRING" id="159087.Daro_0197"/>
<evidence type="ECO:0000256" key="1">
    <source>
        <dbReference type="SAM" id="SignalP"/>
    </source>
</evidence>
<reference evidence="2" key="1">
    <citation type="submission" date="2005-08" db="EMBL/GenBank/DDBJ databases">
        <title>Complete sequence of Dechloromonas aromatica RCB.</title>
        <authorList>
            <person name="Salinero K.K."/>
            <person name="Copeland A."/>
            <person name="Lucas S."/>
            <person name="Lapidus A."/>
            <person name="Barry K."/>
            <person name="Detter J.C."/>
            <person name="Glavina T."/>
            <person name="Hammon N."/>
            <person name="Israni S."/>
            <person name="Pitluck S."/>
            <person name="Di Bartolo G."/>
            <person name="Trong S."/>
            <person name="Schmutz J."/>
            <person name="Larimer F."/>
            <person name="Land M."/>
            <person name="Ivanova N."/>
            <person name="Richardson P."/>
        </authorList>
    </citation>
    <scope>NUCLEOTIDE SEQUENCE</scope>
    <source>
        <strain evidence="2">RCB</strain>
    </source>
</reference>
<proteinExistence type="predicted"/>
<organism evidence="2">
    <name type="scientific">Dechloromonas aromatica (strain RCB)</name>
    <dbReference type="NCBI Taxonomy" id="159087"/>
    <lineage>
        <taxon>Bacteria</taxon>
        <taxon>Pseudomonadati</taxon>
        <taxon>Pseudomonadota</taxon>
        <taxon>Betaproteobacteria</taxon>
        <taxon>Rhodocyclales</taxon>
        <taxon>Azonexaceae</taxon>
        <taxon>Dechloromonas</taxon>
    </lineage>
</organism>
<dbReference type="AlphaFoldDB" id="Q47JM5"/>
<name>Q47JM5_DECAR</name>
<protein>
    <submittedName>
        <fullName evidence="2">Uncharacterized protein</fullName>
    </submittedName>
</protein>
<dbReference type="KEGG" id="dar:Daro_0197"/>
<gene>
    <name evidence="2" type="ordered locus">Daro_0197</name>
</gene>
<sequence>MLQLRHFLLVAILFFAQLATGAHAVEHAAGDEKGLPTHACQLCLAAHDLGAALPSLVALPPVVAVQSVPEALSAHGRSAFPAPLATQRGPPLL</sequence>
<feature type="signal peptide" evidence="1">
    <location>
        <begin position="1"/>
        <end position="24"/>
    </location>
</feature>
<feature type="chain" id="PRO_5004233296" evidence="1">
    <location>
        <begin position="25"/>
        <end position="93"/>
    </location>
</feature>
<dbReference type="EMBL" id="CP000089">
    <property type="protein sequence ID" value="AAZ44956.1"/>
    <property type="molecule type" value="Genomic_DNA"/>
</dbReference>
<dbReference type="OrthoDB" id="9966227at2"/>
<evidence type="ECO:0000313" key="2">
    <source>
        <dbReference type="EMBL" id="AAZ44956.1"/>
    </source>
</evidence>